<reference evidence="1 2" key="1">
    <citation type="journal article" date="2022" name="Front. Microbiol.">
        <title>High genomic differentiation and limited gene flow indicate recent cryptic speciation within the genus Laspinema (cyanobacteria).</title>
        <authorList>
            <person name="Stanojkovic A."/>
            <person name="Skoupy S."/>
            <person name="Skaloud P."/>
            <person name="Dvorak P."/>
        </authorList>
    </citation>
    <scope>NUCLEOTIDE SEQUENCE [LARGE SCALE GENOMIC DNA]</scope>
    <source>
        <strain evidence="1 2">D3b</strain>
    </source>
</reference>
<keyword evidence="2" id="KW-1185">Reference proteome</keyword>
<name>A0ABT2NGN3_9CYAN</name>
<accession>A0ABT2NGN3</accession>
<protein>
    <submittedName>
        <fullName evidence="1">Uncharacterized protein</fullName>
    </submittedName>
</protein>
<gene>
    <name evidence="1" type="ORF">NG792_22110</name>
</gene>
<dbReference type="EMBL" id="JAMXFA010000037">
    <property type="protein sequence ID" value="MCT7980421.1"/>
    <property type="molecule type" value="Genomic_DNA"/>
</dbReference>
<dbReference type="RefSeq" id="WP_261236842.1">
    <property type="nucleotide sequence ID" value="NZ_JAMXFA010000037.1"/>
</dbReference>
<comment type="caution">
    <text evidence="1">The sequence shown here is derived from an EMBL/GenBank/DDBJ whole genome shotgun (WGS) entry which is preliminary data.</text>
</comment>
<sequence>MYAVSNPSNQSTQQATQAIITMSPEEFCDRFLPLRHPSDKLNARSGRRSRCLRFLSAVLTKFTGQPILESRIDKWGPGLTFANTPCPFTALLALLAQFQAEEIKKIAKYF</sequence>
<evidence type="ECO:0000313" key="2">
    <source>
        <dbReference type="Proteomes" id="UP001525961"/>
    </source>
</evidence>
<organism evidence="1 2">
    <name type="scientific">Laspinema olomoucense D3b</name>
    <dbReference type="NCBI Taxonomy" id="2953688"/>
    <lineage>
        <taxon>Bacteria</taxon>
        <taxon>Bacillati</taxon>
        <taxon>Cyanobacteriota</taxon>
        <taxon>Cyanophyceae</taxon>
        <taxon>Oscillatoriophycideae</taxon>
        <taxon>Oscillatoriales</taxon>
        <taxon>Laspinemataceae</taxon>
        <taxon>Laspinema</taxon>
        <taxon>Laspinema olomoucense</taxon>
    </lineage>
</organism>
<evidence type="ECO:0000313" key="1">
    <source>
        <dbReference type="EMBL" id="MCT7980421.1"/>
    </source>
</evidence>
<proteinExistence type="predicted"/>
<dbReference type="Proteomes" id="UP001525961">
    <property type="component" value="Unassembled WGS sequence"/>
</dbReference>